<dbReference type="EMBL" id="CP066308">
    <property type="protein sequence ID" value="QQE75266.1"/>
    <property type="molecule type" value="Genomic_DNA"/>
</dbReference>
<evidence type="ECO:0000313" key="8">
    <source>
        <dbReference type="EMBL" id="QQE75266.1"/>
    </source>
</evidence>
<dbReference type="InterPro" id="IPR016161">
    <property type="entry name" value="Ald_DH/histidinol_DH"/>
</dbReference>
<dbReference type="PANTHER" id="PTHR11699">
    <property type="entry name" value="ALDEHYDE DEHYDROGENASE-RELATED"/>
    <property type="match status" value="1"/>
</dbReference>
<dbReference type="SUPFAM" id="SSF53720">
    <property type="entry name" value="ALDH-like"/>
    <property type="match status" value="1"/>
</dbReference>
<evidence type="ECO:0000256" key="4">
    <source>
        <dbReference type="PIRSR" id="PIRSR036492-1"/>
    </source>
</evidence>
<dbReference type="AlphaFoldDB" id="A0A7T5EMB8"/>
<feature type="domain" description="Aldehyde dehydrogenase" evidence="7">
    <location>
        <begin position="4"/>
        <end position="452"/>
    </location>
</feature>
<evidence type="ECO:0000256" key="1">
    <source>
        <dbReference type="ARBA" id="ARBA00009986"/>
    </source>
</evidence>
<gene>
    <name evidence="8" type="ORF">JD108_04885</name>
    <name evidence="9" type="ORF">KDJ56_04565</name>
</gene>
<evidence type="ECO:0000256" key="2">
    <source>
        <dbReference type="ARBA" id="ARBA00023002"/>
    </source>
</evidence>
<evidence type="ECO:0000256" key="3">
    <source>
        <dbReference type="PIRNR" id="PIRNR036492"/>
    </source>
</evidence>
<dbReference type="Gene3D" id="3.40.605.10">
    <property type="entry name" value="Aldehyde Dehydrogenase, Chain A, domain 1"/>
    <property type="match status" value="1"/>
</dbReference>
<dbReference type="PIRSF" id="PIRSF036492">
    <property type="entry name" value="ALDH"/>
    <property type="match status" value="1"/>
</dbReference>
<evidence type="ECO:0000313" key="11">
    <source>
        <dbReference type="Proteomes" id="UP000677234"/>
    </source>
</evidence>
<reference evidence="8 10" key="1">
    <citation type="submission" date="2020-12" db="EMBL/GenBank/DDBJ databases">
        <title>strain FJAT-54423T represents a novel species of the genus Brevibacillus.</title>
        <authorList>
            <person name="Tang R."/>
        </authorList>
    </citation>
    <scope>NUCLEOTIDE SEQUENCE [LARGE SCALE GENOMIC DNA]</scope>
    <source>
        <strain evidence="8 10">FJAT-54423</strain>
    </source>
</reference>
<organism evidence="8 10">
    <name type="scientific">Brevibacillus composti</name>
    <dbReference type="NCBI Taxonomy" id="2796470"/>
    <lineage>
        <taxon>Bacteria</taxon>
        <taxon>Bacillati</taxon>
        <taxon>Bacillota</taxon>
        <taxon>Bacilli</taxon>
        <taxon>Bacillales</taxon>
        <taxon>Paenibacillaceae</taxon>
        <taxon>Brevibacillus</taxon>
    </lineage>
</organism>
<dbReference type="InterPro" id="IPR016162">
    <property type="entry name" value="Ald_DH_N"/>
</dbReference>
<dbReference type="KEGG" id="bcop:JD108_04885"/>
<evidence type="ECO:0000256" key="5">
    <source>
        <dbReference type="PROSITE-ProRule" id="PRU10007"/>
    </source>
</evidence>
<evidence type="ECO:0000313" key="9">
    <source>
        <dbReference type="EMBL" id="QUO42293.1"/>
    </source>
</evidence>
<proteinExistence type="inferred from homology"/>
<dbReference type="Proteomes" id="UP000677234">
    <property type="component" value="Chromosome"/>
</dbReference>
<evidence type="ECO:0000259" key="7">
    <source>
        <dbReference type="Pfam" id="PF00171"/>
    </source>
</evidence>
<keyword evidence="2 3" id="KW-0560">Oxidoreductase</keyword>
<dbReference type="PROSITE" id="PS00687">
    <property type="entry name" value="ALDEHYDE_DEHYDR_GLU"/>
    <property type="match status" value="1"/>
</dbReference>
<accession>A0A7T5EMB8</accession>
<name>A0A7T5EMB8_9BACL</name>
<keyword evidence="11" id="KW-1185">Reference proteome</keyword>
<comment type="similarity">
    <text evidence="1 3 6">Belongs to the aldehyde dehydrogenase family.</text>
</comment>
<dbReference type="Gene3D" id="3.40.309.10">
    <property type="entry name" value="Aldehyde Dehydrogenase, Chain A, domain 2"/>
    <property type="match status" value="1"/>
</dbReference>
<feature type="active site" evidence="4">
    <location>
        <position position="267"/>
    </location>
</feature>
<dbReference type="InterPro" id="IPR016163">
    <property type="entry name" value="Ald_DH_C"/>
</dbReference>
<dbReference type="InterPro" id="IPR012394">
    <property type="entry name" value="Aldehyde_DH_NAD(P)"/>
</dbReference>
<sequence length="517" mass="56741">MGTLTMRNPATGEVLGTLPEATPEEAQQAMERARQAFSLWGSTPVAARIHYLRNLRHYLVENGEALAQKISEATGKVALEAYMTEIFITADTIRFYEKHAERMLAPRKVSTPLALAPKTSSIYYKPMGVIAVISPWNYPFQLSVVPVLSALAAGNTVILKPSEVTPSVGLIIEEMFRAVPAPAEIVQVLHGGREAGQALVAARPDKIFFTGSVASGKKIMAQAAEHLIPVELELGGKDPMIVLEDAHLERAAAGAVWGAFTNSGQVCMSVERVYVQERVYPEFLRLVKEKTAALRQSPSGIGEIGSMTSPDQIRIVREHVEEALSRGAVAETGGTFSDEGMFLAPTILTKVTHDMKIMREETFGPVLPIMTFSAEEEAIRLANDSPYGLNASVWSQDKAKARRVALQLASGNVCINDVIVSYANPALPFGGVKESGIGRYRGPEGLQAFTHPVSVIHDPGKRKREINWYPYTEEQQSLFIGLTHTLYGKSGFWPPIKRGERPPLLKAALREWRRLFR</sequence>
<evidence type="ECO:0000313" key="10">
    <source>
        <dbReference type="Proteomes" id="UP000595847"/>
    </source>
</evidence>
<dbReference type="InterPro" id="IPR015590">
    <property type="entry name" value="Aldehyde_DH_dom"/>
</dbReference>
<dbReference type="Proteomes" id="UP000595847">
    <property type="component" value="Chromosome"/>
</dbReference>
<dbReference type="Pfam" id="PF00171">
    <property type="entry name" value="Aldedh"/>
    <property type="match status" value="1"/>
</dbReference>
<dbReference type="FunFam" id="3.40.309.10:FF:000009">
    <property type="entry name" value="Aldehyde dehydrogenase A"/>
    <property type="match status" value="1"/>
</dbReference>
<feature type="active site" evidence="4 5">
    <location>
        <position position="233"/>
    </location>
</feature>
<dbReference type="RefSeq" id="WP_198828795.1">
    <property type="nucleotide sequence ID" value="NZ_CP066308.1"/>
</dbReference>
<dbReference type="CDD" id="cd07099">
    <property type="entry name" value="ALDH_DDALDH"/>
    <property type="match status" value="1"/>
</dbReference>
<protein>
    <recommendedName>
        <fullName evidence="3">Aldehyde dehydrogenase</fullName>
    </recommendedName>
</protein>
<dbReference type="EMBL" id="CP073708">
    <property type="protein sequence ID" value="QUO42293.1"/>
    <property type="molecule type" value="Genomic_DNA"/>
</dbReference>
<reference evidence="9" key="2">
    <citation type="submission" date="2021-04" db="EMBL/GenBank/DDBJ databases">
        <title>Brevibacillus composti FJAT-54423, complete genome.</title>
        <authorList>
            <person name="Tang R."/>
        </authorList>
    </citation>
    <scope>NUCLEOTIDE SEQUENCE</scope>
    <source>
        <strain evidence="9">FJAT-54424</strain>
    </source>
</reference>
<evidence type="ECO:0000256" key="6">
    <source>
        <dbReference type="RuleBase" id="RU003345"/>
    </source>
</evidence>
<dbReference type="GO" id="GO:0016620">
    <property type="term" value="F:oxidoreductase activity, acting on the aldehyde or oxo group of donors, NAD or NADP as acceptor"/>
    <property type="evidence" value="ECO:0007669"/>
    <property type="project" value="InterPro"/>
</dbReference>
<dbReference type="GO" id="GO:0006081">
    <property type="term" value="P:aldehyde metabolic process"/>
    <property type="evidence" value="ECO:0007669"/>
    <property type="project" value="InterPro"/>
</dbReference>
<dbReference type="InterPro" id="IPR029510">
    <property type="entry name" value="Ald_DH_CS_GLU"/>
</dbReference>